<protein>
    <submittedName>
        <fullName evidence="3">Unnamed protein product</fullName>
    </submittedName>
</protein>
<dbReference type="InterPro" id="IPR046868">
    <property type="entry name" value="BAR_4"/>
</dbReference>
<evidence type="ECO:0000256" key="1">
    <source>
        <dbReference type="SAM" id="MobiDB-lite"/>
    </source>
</evidence>
<dbReference type="AlphaFoldDB" id="A0A9W6TAQ4"/>
<dbReference type="Proteomes" id="UP001165120">
    <property type="component" value="Unassembled WGS sequence"/>
</dbReference>
<dbReference type="PANTHER" id="PTHR31941:SF16">
    <property type="entry name" value="PHOSPHATIDYLINOSITOL 4,5-BISPHOSPHATE-BINDING PROTEIN SLM1-RELATED"/>
    <property type="match status" value="1"/>
</dbReference>
<name>A0A9W6TAQ4_CANBO</name>
<reference evidence="3" key="1">
    <citation type="submission" date="2023-04" db="EMBL/GenBank/DDBJ databases">
        <title>Candida boidinii NBRC 10035.</title>
        <authorList>
            <person name="Ichikawa N."/>
            <person name="Sato H."/>
            <person name="Tonouchi N."/>
        </authorList>
    </citation>
    <scope>NUCLEOTIDE SEQUENCE</scope>
    <source>
        <strain evidence="3">NBRC 10035</strain>
    </source>
</reference>
<feature type="region of interest" description="Disordered" evidence="1">
    <location>
        <begin position="54"/>
        <end position="76"/>
    </location>
</feature>
<dbReference type="Pfam" id="PF20400">
    <property type="entry name" value="BAR_4"/>
    <property type="match status" value="1"/>
</dbReference>
<accession>A0A9W6TAQ4</accession>
<organism evidence="3 4">
    <name type="scientific">Candida boidinii</name>
    <name type="common">Yeast</name>
    <dbReference type="NCBI Taxonomy" id="5477"/>
    <lineage>
        <taxon>Eukaryota</taxon>
        <taxon>Fungi</taxon>
        <taxon>Dikarya</taxon>
        <taxon>Ascomycota</taxon>
        <taxon>Saccharomycotina</taxon>
        <taxon>Pichiomycetes</taxon>
        <taxon>Pichiales</taxon>
        <taxon>Pichiaceae</taxon>
        <taxon>Ogataea</taxon>
        <taxon>Ogataea/Candida clade</taxon>
    </lineage>
</organism>
<dbReference type="PANTHER" id="PTHR31941">
    <property type="entry name" value="CYTOSKELETAL SIGNALING PROTEIN SLM1"/>
    <property type="match status" value="1"/>
</dbReference>
<evidence type="ECO:0000259" key="2">
    <source>
        <dbReference type="Pfam" id="PF20400"/>
    </source>
</evidence>
<proteinExistence type="predicted"/>
<sequence>MSLVSQQQLLQNQLQLKSLNAKQQQQQTKSFTSQLSQQQQNNIQNSINEDSIVADSSNMNNNSFSNNSRFNPKKLVKQKDPSDPLAIFMPANANPTDELAARFSSWRTIIRSLIVYLKEIVSVNEEVVRQHIRLHHAITFPFVAQGLDGELYQPVRVTGGNTNAANNSSLIHNPLQSITSSSNINNIGISSVSNTLDDINITSTNNKKFFANNNSAGGGAAGVNPGALSDDFSLAQKFFLPLGNGSIQDLPTILYQYHSNSALLASNTVKELNQQVIPRLEDLRRDLLVKIKEIKGLQSDFKTNVVKDLQQTKNELNN</sequence>
<gene>
    <name evidence="3" type="ORF">Cboi02_000636600</name>
</gene>
<dbReference type="EMBL" id="BSXN01003974">
    <property type="protein sequence ID" value="GME80304.1"/>
    <property type="molecule type" value="Genomic_DNA"/>
</dbReference>
<keyword evidence="4" id="KW-1185">Reference proteome</keyword>
<comment type="caution">
    <text evidence="3">The sequence shown here is derived from an EMBL/GenBank/DDBJ whole genome shotgun (WGS) entry which is preliminary data.</text>
</comment>
<evidence type="ECO:0000313" key="3">
    <source>
        <dbReference type="EMBL" id="GME80304.1"/>
    </source>
</evidence>
<evidence type="ECO:0000313" key="4">
    <source>
        <dbReference type="Proteomes" id="UP001165120"/>
    </source>
</evidence>
<feature type="compositionally biased region" description="Low complexity" evidence="1">
    <location>
        <begin position="56"/>
        <end position="70"/>
    </location>
</feature>
<feature type="domain" description="SLM1/RGC1-like BAR-like" evidence="2">
    <location>
        <begin position="244"/>
        <end position="316"/>
    </location>
</feature>